<proteinExistence type="predicted"/>
<dbReference type="EMBL" id="WIGM01000490">
    <property type="protein sequence ID" value="KAF6823795.1"/>
    <property type="molecule type" value="Genomic_DNA"/>
</dbReference>
<organism evidence="1 2">
    <name type="scientific">Colletotrichum musicola</name>
    <dbReference type="NCBI Taxonomy" id="2175873"/>
    <lineage>
        <taxon>Eukaryota</taxon>
        <taxon>Fungi</taxon>
        <taxon>Dikarya</taxon>
        <taxon>Ascomycota</taxon>
        <taxon>Pezizomycotina</taxon>
        <taxon>Sordariomycetes</taxon>
        <taxon>Hypocreomycetidae</taxon>
        <taxon>Glomerellales</taxon>
        <taxon>Glomerellaceae</taxon>
        <taxon>Colletotrichum</taxon>
        <taxon>Colletotrichum orchidearum species complex</taxon>
    </lineage>
</organism>
<dbReference type="Proteomes" id="UP000639643">
    <property type="component" value="Unassembled WGS sequence"/>
</dbReference>
<name>A0A8H6K2Z6_9PEZI</name>
<evidence type="ECO:0000313" key="2">
    <source>
        <dbReference type="Proteomes" id="UP000639643"/>
    </source>
</evidence>
<protein>
    <submittedName>
        <fullName evidence="1">Uncharacterized protein</fullName>
    </submittedName>
</protein>
<gene>
    <name evidence="1" type="ORF">CMUS01_10539</name>
</gene>
<comment type="caution">
    <text evidence="1">The sequence shown here is derived from an EMBL/GenBank/DDBJ whole genome shotgun (WGS) entry which is preliminary data.</text>
</comment>
<sequence length="119" mass="13001">MQSLAAMVCWRCTAESSKYRRTPTKDNHGLLDWILANSSRAEPGLMACVGEGKARSASGLGWAGRLEHVELREHLGRHPKLESCVASYGPVFPSAYQYLAKRRNPDRDGTSAGTARVVA</sequence>
<keyword evidence="2" id="KW-1185">Reference proteome</keyword>
<evidence type="ECO:0000313" key="1">
    <source>
        <dbReference type="EMBL" id="KAF6823795.1"/>
    </source>
</evidence>
<reference evidence="1" key="1">
    <citation type="journal article" date="2020" name="Phytopathology">
        <title>Genome Sequence Resources of Colletotrichum truncatum, C. plurivorum, C. musicola, and C. sojae: Four Species Pathogenic to Soybean (Glycine max).</title>
        <authorList>
            <person name="Rogerio F."/>
            <person name="Boufleur T.R."/>
            <person name="Ciampi-Guillardi M."/>
            <person name="Sukno S.A."/>
            <person name="Thon M.R."/>
            <person name="Massola Junior N.S."/>
            <person name="Baroncelli R."/>
        </authorList>
    </citation>
    <scope>NUCLEOTIDE SEQUENCE</scope>
    <source>
        <strain evidence="1">LFN0074</strain>
    </source>
</reference>
<accession>A0A8H6K2Z6</accession>
<dbReference type="AlphaFoldDB" id="A0A8H6K2Z6"/>